<sequence length="300" mass="34465">MNVKKNIVERCRDLITGNIEQYKLLMYLPPEDRLTEAESFSSSSLTSMKNEPANEPISLPDPYSTDEQMKFECTLSEFGISGLNLESLRDTCHELLIEGKCKISEELIQVLQRPEYMELSLDMTTLIQRYSATAIESTSVAHDSSCYTDTVWNAERADSNLNIMPDEMTTNAFHDSNHLFDDIATHISDGQQHTLDNVNNYTEDNYFILYQLDSASQVIDYILVIYTSKNNSLANIDNMMVESPSTIVEEDSTSFNTTDNIHEIKETIRENEEKTSHNKKYHVVFKPNFAPISRRLRRKK</sequence>
<proteinExistence type="predicted"/>
<dbReference type="Proteomes" id="UP000663851">
    <property type="component" value="Unassembled WGS sequence"/>
</dbReference>
<dbReference type="AlphaFoldDB" id="A0A820E9C4"/>
<reference evidence="1" key="1">
    <citation type="submission" date="2021-02" db="EMBL/GenBank/DDBJ databases">
        <authorList>
            <person name="Nowell W R."/>
        </authorList>
    </citation>
    <scope>NUCLEOTIDE SEQUENCE</scope>
</reference>
<accession>A0A820E9C4</accession>
<gene>
    <name evidence="1" type="ORF">HFQ381_LOCUS10086</name>
</gene>
<name>A0A820E9C4_9BILA</name>
<evidence type="ECO:0000313" key="2">
    <source>
        <dbReference type="Proteomes" id="UP000663851"/>
    </source>
</evidence>
<evidence type="ECO:0000313" key="1">
    <source>
        <dbReference type="EMBL" id="CAF4245043.1"/>
    </source>
</evidence>
<dbReference type="EMBL" id="CAJOBO010000545">
    <property type="protein sequence ID" value="CAF4245043.1"/>
    <property type="molecule type" value="Genomic_DNA"/>
</dbReference>
<comment type="caution">
    <text evidence="1">The sequence shown here is derived from an EMBL/GenBank/DDBJ whole genome shotgun (WGS) entry which is preliminary data.</text>
</comment>
<organism evidence="1 2">
    <name type="scientific">Rotaria socialis</name>
    <dbReference type="NCBI Taxonomy" id="392032"/>
    <lineage>
        <taxon>Eukaryota</taxon>
        <taxon>Metazoa</taxon>
        <taxon>Spiralia</taxon>
        <taxon>Gnathifera</taxon>
        <taxon>Rotifera</taxon>
        <taxon>Eurotatoria</taxon>
        <taxon>Bdelloidea</taxon>
        <taxon>Philodinida</taxon>
        <taxon>Philodinidae</taxon>
        <taxon>Rotaria</taxon>
    </lineage>
</organism>
<protein>
    <submittedName>
        <fullName evidence="1">Uncharacterized protein</fullName>
    </submittedName>
</protein>